<dbReference type="Proteomes" id="UP000254088">
    <property type="component" value="Unassembled WGS sequence"/>
</dbReference>
<sequence length="52" mass="5868">MLALRIMQGTAKTLAEHVLDLKHSPLSKQAMKRQTLRLWAEYSLGTINKSST</sequence>
<dbReference type="EMBL" id="UGEX01000001">
    <property type="protein sequence ID" value="STL86852.1"/>
    <property type="molecule type" value="Genomic_DNA"/>
</dbReference>
<evidence type="ECO:0000313" key="1">
    <source>
        <dbReference type="EMBL" id="STL86852.1"/>
    </source>
</evidence>
<accession>A0A377C7J3</accession>
<name>A0A377C7J3_ECOLX</name>
<gene>
    <name evidence="1" type="ORF">NCTC10429_02256</name>
</gene>
<evidence type="ECO:0000313" key="2">
    <source>
        <dbReference type="Proteomes" id="UP000254088"/>
    </source>
</evidence>
<proteinExistence type="predicted"/>
<organism evidence="1 2">
    <name type="scientific">Escherichia coli</name>
    <dbReference type="NCBI Taxonomy" id="562"/>
    <lineage>
        <taxon>Bacteria</taxon>
        <taxon>Pseudomonadati</taxon>
        <taxon>Pseudomonadota</taxon>
        <taxon>Gammaproteobacteria</taxon>
        <taxon>Enterobacterales</taxon>
        <taxon>Enterobacteriaceae</taxon>
        <taxon>Escherichia</taxon>
    </lineage>
</organism>
<protein>
    <submittedName>
        <fullName evidence="1">Uncharacterized protein</fullName>
    </submittedName>
</protein>
<reference evidence="1 2" key="1">
    <citation type="submission" date="2018-06" db="EMBL/GenBank/DDBJ databases">
        <authorList>
            <consortium name="Pathogen Informatics"/>
            <person name="Doyle S."/>
        </authorList>
    </citation>
    <scope>NUCLEOTIDE SEQUENCE [LARGE SCALE GENOMIC DNA]</scope>
    <source>
        <strain evidence="1 2">NCTC10429</strain>
    </source>
</reference>
<dbReference type="AlphaFoldDB" id="A0A377C7J3"/>